<feature type="region of interest" description="Disordered" evidence="1">
    <location>
        <begin position="59"/>
        <end position="79"/>
    </location>
</feature>
<feature type="transmembrane region" description="Helical" evidence="2">
    <location>
        <begin position="35"/>
        <end position="54"/>
    </location>
</feature>
<keyword evidence="2" id="KW-1133">Transmembrane helix</keyword>
<dbReference type="Proteomes" id="UP000249166">
    <property type="component" value="Unassembled WGS sequence"/>
</dbReference>
<accession>A0A328HF26</accession>
<feature type="compositionally biased region" description="Basic and acidic residues" evidence="1">
    <location>
        <begin position="59"/>
        <end position="74"/>
    </location>
</feature>
<dbReference type="EMBL" id="QLNP01000074">
    <property type="protein sequence ID" value="RAM37256.1"/>
    <property type="molecule type" value="Genomic_DNA"/>
</dbReference>
<keyword evidence="2" id="KW-0472">Membrane</keyword>
<reference evidence="3 4" key="1">
    <citation type="submission" date="2018-04" db="EMBL/GenBank/DDBJ databases">
        <title>Bacteria isolated from cave deposits of Manipur.</title>
        <authorList>
            <person name="Sahoo D."/>
            <person name="Sarangthem I."/>
            <person name="Nandeibam J."/>
        </authorList>
    </citation>
    <scope>NUCLEOTIDE SEQUENCE [LARGE SCALE GENOMIC DNA]</scope>
    <source>
        <strain evidence="4">mrc11</strain>
    </source>
</reference>
<keyword evidence="2" id="KW-0812">Transmembrane</keyword>
<evidence type="ECO:0000256" key="2">
    <source>
        <dbReference type="SAM" id="Phobius"/>
    </source>
</evidence>
<evidence type="ECO:0000313" key="4">
    <source>
        <dbReference type="Proteomes" id="UP000249166"/>
    </source>
</evidence>
<proteinExistence type="predicted"/>
<sequence length="200" mass="22217">MIVHLMWGIAGLTLGACLALLIVNSWTPDWIEATGTWFGAVATVLTLLWAVRSFRSDQAERERTRQAEHEKDRAGQLAREQAEINQAKSVSISLEGGAAHGSGPGQMMTSIHVWIKNRSKYGASVHAITLDEQLKPKRSLPADFHIQPGSDFRQLIEIEDVPARAEELSGKPMIRFTAGMTYHIDGQDWRRSSTSSPERL</sequence>
<protein>
    <submittedName>
        <fullName evidence="3">Uncharacterized protein</fullName>
    </submittedName>
</protein>
<evidence type="ECO:0000256" key="1">
    <source>
        <dbReference type="SAM" id="MobiDB-lite"/>
    </source>
</evidence>
<name>A0A328HF26_ARTGO</name>
<comment type="caution">
    <text evidence="3">The sequence shown here is derived from an EMBL/GenBank/DDBJ whole genome shotgun (WGS) entry which is preliminary data.</text>
</comment>
<dbReference type="AlphaFoldDB" id="A0A328HF26"/>
<gene>
    <name evidence="3" type="ORF">DBZ45_10550</name>
</gene>
<organism evidence="3 4">
    <name type="scientific">Arthrobacter globiformis</name>
    <dbReference type="NCBI Taxonomy" id="1665"/>
    <lineage>
        <taxon>Bacteria</taxon>
        <taxon>Bacillati</taxon>
        <taxon>Actinomycetota</taxon>
        <taxon>Actinomycetes</taxon>
        <taxon>Micrococcales</taxon>
        <taxon>Micrococcaceae</taxon>
        <taxon>Arthrobacter</taxon>
    </lineage>
</organism>
<evidence type="ECO:0000313" key="3">
    <source>
        <dbReference type="EMBL" id="RAM37256.1"/>
    </source>
</evidence>